<evidence type="ECO:0000259" key="8">
    <source>
        <dbReference type="PROSITE" id="PS50268"/>
    </source>
</evidence>
<dbReference type="InterPro" id="IPR002126">
    <property type="entry name" value="Cadherin-like_dom"/>
</dbReference>
<comment type="subcellular location">
    <subcellularLocation>
        <location evidence="1">Membrane</location>
    </subcellularLocation>
</comment>
<dbReference type="PROSITE" id="PS50268">
    <property type="entry name" value="CADHERIN_2"/>
    <property type="match status" value="3"/>
</dbReference>
<dbReference type="PRINTS" id="PR00205">
    <property type="entry name" value="CADHERIN"/>
</dbReference>
<evidence type="ECO:0000256" key="7">
    <source>
        <dbReference type="PROSITE-ProRule" id="PRU00043"/>
    </source>
</evidence>
<feature type="domain" description="Cadherin" evidence="8">
    <location>
        <begin position="2"/>
        <end position="124"/>
    </location>
</feature>
<dbReference type="Gene3D" id="2.60.40.60">
    <property type="entry name" value="Cadherins"/>
    <property type="match status" value="4"/>
</dbReference>
<sequence>MSISSREGYVPETAVVGTTVRVSPNPQAESLQILVSDEDLRPGMPPATYQYILTGPGATIFAVDQRGFLYLNAPNIDADPPNPSSYQLNVVIEATDGGGKSSQAIVVVLATHSVFSLASLAPLPGMETFVPNPAAFVTTPSVVTSAEVEETIQTFVTEVAENTPVNTVVVSLGGDSVNDDVYFAIAGGNNEEKFAINEKTGTITTVGEFDRERTAMYSLQIDTRSRHPDQHLYWTLVQISVLDVNDNSPHFVGAQPIRLRLSVDNLDQLTANMVIDADDNGRLELRVAPDMNRLFTVSNDGVVAINGDFTAAHFGEHRLFIVARDHGDPPRESKAEVIVSIFGTLITMATELPTTSVASSSPRPLRLAPVFNPPQITVTADENEADIEIAKAAGLAVDPSMPHFVSITVHVGDVNDWIPNFESSNYNFVVQEDTMPGTIIGQVTAFDQDKEDPNNRIRYRLVSAGGLENYFAVNGDTGLITLALQVDAFAGEKITME</sequence>
<evidence type="ECO:0000313" key="9">
    <source>
        <dbReference type="EMBL" id="PIO67054.1"/>
    </source>
</evidence>
<dbReference type="PANTHER" id="PTHR24026:SF135">
    <property type="entry name" value="CADHERIN DOMAIN-CONTAINING PROTEIN"/>
    <property type="match status" value="1"/>
</dbReference>
<gene>
    <name evidence="9" type="ORF">TELCIR_11211</name>
</gene>
<evidence type="ECO:0000256" key="1">
    <source>
        <dbReference type="ARBA" id="ARBA00004370"/>
    </source>
</evidence>
<evidence type="ECO:0000256" key="2">
    <source>
        <dbReference type="ARBA" id="ARBA00022692"/>
    </source>
</evidence>
<accession>A0A2G9UA28</accession>
<dbReference type="EMBL" id="KZ347846">
    <property type="protein sequence ID" value="PIO67054.1"/>
    <property type="molecule type" value="Genomic_DNA"/>
</dbReference>
<organism evidence="9 10">
    <name type="scientific">Teladorsagia circumcincta</name>
    <name type="common">Brown stomach worm</name>
    <name type="synonym">Ostertagia circumcincta</name>
    <dbReference type="NCBI Taxonomy" id="45464"/>
    <lineage>
        <taxon>Eukaryota</taxon>
        <taxon>Metazoa</taxon>
        <taxon>Ecdysozoa</taxon>
        <taxon>Nematoda</taxon>
        <taxon>Chromadorea</taxon>
        <taxon>Rhabditida</taxon>
        <taxon>Rhabditina</taxon>
        <taxon>Rhabditomorpha</taxon>
        <taxon>Strongyloidea</taxon>
        <taxon>Trichostrongylidae</taxon>
        <taxon>Teladorsagia</taxon>
    </lineage>
</organism>
<feature type="domain" description="Cadherin" evidence="8">
    <location>
        <begin position="422"/>
        <end position="487"/>
    </location>
</feature>
<dbReference type="InterPro" id="IPR020894">
    <property type="entry name" value="Cadherin_CS"/>
</dbReference>
<dbReference type="GO" id="GO:0005509">
    <property type="term" value="F:calcium ion binding"/>
    <property type="evidence" value="ECO:0007669"/>
    <property type="project" value="UniProtKB-UniRule"/>
</dbReference>
<evidence type="ECO:0000256" key="5">
    <source>
        <dbReference type="ARBA" id="ARBA00022989"/>
    </source>
</evidence>
<keyword evidence="3" id="KW-0677">Repeat</keyword>
<keyword evidence="5" id="KW-1133">Transmembrane helix</keyword>
<dbReference type="CDD" id="cd11304">
    <property type="entry name" value="Cadherin_repeat"/>
    <property type="match status" value="3"/>
</dbReference>
<keyword evidence="10" id="KW-1185">Reference proteome</keyword>
<feature type="domain" description="Cadherin" evidence="8">
    <location>
        <begin position="151"/>
        <end position="251"/>
    </location>
</feature>
<dbReference type="GO" id="GO:0007156">
    <property type="term" value="P:homophilic cell adhesion via plasma membrane adhesion molecules"/>
    <property type="evidence" value="ECO:0007669"/>
    <property type="project" value="InterPro"/>
</dbReference>
<reference evidence="9 10" key="1">
    <citation type="submission" date="2015-09" db="EMBL/GenBank/DDBJ databases">
        <title>Draft genome of the parasitic nematode Teladorsagia circumcincta isolate WARC Sus (inbred).</title>
        <authorList>
            <person name="Mitreva M."/>
        </authorList>
    </citation>
    <scope>NUCLEOTIDE SEQUENCE [LARGE SCALE GENOMIC DNA]</scope>
    <source>
        <strain evidence="9 10">S</strain>
    </source>
</reference>
<evidence type="ECO:0000256" key="6">
    <source>
        <dbReference type="ARBA" id="ARBA00023136"/>
    </source>
</evidence>
<evidence type="ECO:0000256" key="4">
    <source>
        <dbReference type="ARBA" id="ARBA00022837"/>
    </source>
</evidence>
<dbReference type="GO" id="GO:0005886">
    <property type="term" value="C:plasma membrane"/>
    <property type="evidence" value="ECO:0007669"/>
    <property type="project" value="InterPro"/>
</dbReference>
<proteinExistence type="predicted"/>
<dbReference type="SUPFAM" id="SSF49313">
    <property type="entry name" value="Cadherin-like"/>
    <property type="match status" value="4"/>
</dbReference>
<keyword evidence="2" id="KW-0812">Transmembrane</keyword>
<dbReference type="OrthoDB" id="6252479at2759"/>
<name>A0A2G9UA28_TELCI</name>
<evidence type="ECO:0000313" key="10">
    <source>
        <dbReference type="Proteomes" id="UP000230423"/>
    </source>
</evidence>
<evidence type="ECO:0000256" key="3">
    <source>
        <dbReference type="ARBA" id="ARBA00022737"/>
    </source>
</evidence>
<keyword evidence="6" id="KW-0472">Membrane</keyword>
<dbReference type="SMART" id="SM00112">
    <property type="entry name" value="CA"/>
    <property type="match status" value="3"/>
</dbReference>
<protein>
    <submittedName>
        <fullName evidence="9">Cadherin domain protein</fullName>
    </submittedName>
</protein>
<keyword evidence="4 7" id="KW-0106">Calcium</keyword>
<dbReference type="Proteomes" id="UP000230423">
    <property type="component" value="Unassembled WGS sequence"/>
</dbReference>
<dbReference type="InterPro" id="IPR015919">
    <property type="entry name" value="Cadherin-like_sf"/>
</dbReference>
<dbReference type="Pfam" id="PF00028">
    <property type="entry name" value="Cadherin"/>
    <property type="match status" value="2"/>
</dbReference>
<dbReference type="AlphaFoldDB" id="A0A2G9UA28"/>
<dbReference type="PROSITE" id="PS00232">
    <property type="entry name" value="CADHERIN_1"/>
    <property type="match status" value="1"/>
</dbReference>
<dbReference type="PANTHER" id="PTHR24026">
    <property type="entry name" value="FAT ATYPICAL CADHERIN-RELATED"/>
    <property type="match status" value="1"/>
</dbReference>